<feature type="domain" description="ABC1 atypical kinase-like" evidence="4">
    <location>
        <begin position="202"/>
        <end position="446"/>
    </location>
</feature>
<keyword evidence="3" id="KW-0812">Transmembrane</keyword>
<evidence type="ECO:0000259" key="4">
    <source>
        <dbReference type="Pfam" id="PF03109"/>
    </source>
</evidence>
<protein>
    <submittedName>
        <fullName evidence="5">ABC1 family-domain-containing protein</fullName>
    </submittedName>
</protein>
<dbReference type="PANTHER" id="PTHR43173">
    <property type="entry name" value="ABC1 FAMILY PROTEIN"/>
    <property type="match status" value="1"/>
</dbReference>
<dbReference type="InterPro" id="IPR004147">
    <property type="entry name" value="ABC1_dom"/>
</dbReference>
<dbReference type="SUPFAM" id="SSF56112">
    <property type="entry name" value="Protein kinase-like (PK-like)"/>
    <property type="match status" value="1"/>
</dbReference>
<dbReference type="Proteomes" id="UP000193411">
    <property type="component" value="Unassembled WGS sequence"/>
</dbReference>
<evidence type="ECO:0000256" key="2">
    <source>
        <dbReference type="SAM" id="MobiDB-lite"/>
    </source>
</evidence>
<evidence type="ECO:0000313" key="6">
    <source>
        <dbReference type="Proteomes" id="UP000193411"/>
    </source>
</evidence>
<organism evidence="5 6">
    <name type="scientific">Catenaria anguillulae PL171</name>
    <dbReference type="NCBI Taxonomy" id="765915"/>
    <lineage>
        <taxon>Eukaryota</taxon>
        <taxon>Fungi</taxon>
        <taxon>Fungi incertae sedis</taxon>
        <taxon>Blastocladiomycota</taxon>
        <taxon>Blastocladiomycetes</taxon>
        <taxon>Blastocladiales</taxon>
        <taxon>Catenariaceae</taxon>
        <taxon>Catenaria</taxon>
    </lineage>
</organism>
<comment type="caution">
    <text evidence="5">The sequence shown here is derived from an EMBL/GenBank/DDBJ whole genome shotgun (WGS) entry which is preliminary data.</text>
</comment>
<feature type="region of interest" description="Disordered" evidence="2">
    <location>
        <begin position="33"/>
        <end position="56"/>
    </location>
</feature>
<evidence type="ECO:0000256" key="1">
    <source>
        <dbReference type="ARBA" id="ARBA00009670"/>
    </source>
</evidence>
<dbReference type="InterPro" id="IPR011009">
    <property type="entry name" value="Kinase-like_dom_sf"/>
</dbReference>
<dbReference type="PANTHER" id="PTHR43173:SF28">
    <property type="entry name" value="AARF DOMAIN CONTAINING KINASE 5"/>
    <property type="match status" value="1"/>
</dbReference>
<sequence>MPMASIIRRAFSVSTGGRMSSFLPVGPKSNLALSKIPGRSLRTPPAHPTGPRHPPGTTAAATIAHARKVRTWPRTALRVAGWTTLGLGVTTAAVAAYIPMEQDATLRTRMDTAVNGTVRSVMTFASTAAIMAAYKVLWWKHGHLGVDSKEYKELRAKVHLWSAEILLELCRHHGGIYTKAAQHVGSLVKMVPKEYTDTLSVLQDKAPFHPFDEVCRIFMRELGGLPTQFFLLFDERPIAAASLAQVHRAVTLDGRECAVKIQYEDVVRNFGIDLVVMETLTQLVSFFFPEFQLGWIVKEFDTNLRQEFDFRVEARNAEDTAERFKHRNGLGDFHVPKVFWDLTTERIMTMEFITGTRVTNVSELQLKGFDLGKLQRTLIDVFSDMIFVQGVVHCDPHPGNMLVRWNPDRPGVTQLVLLDHGLYRTLSPEFRQTYCDLWVGILTSNDALLESVGKRLGPGGEKYWHMFPFMFAGVIRSPSPTSTTNNNLASPAPQQPMVIGDPITEAHRPAIRASMKGFTLEDAMDFLEGLPRDMLLVMRTMNLVSGVHRALGGENLPKFKQHVWFAVLGRHWPMPEGIPSIAMWWLFGRGKTEVKRGTGWKRAISGWAREWASVWFRVWVGVGSALFVREWKLWWSGVVAWWSGDMSVERSRSIVPATPFE</sequence>
<keyword evidence="6" id="KW-1185">Reference proteome</keyword>
<comment type="similarity">
    <text evidence="1">Belongs to the protein kinase superfamily. ADCK protein kinase family.</text>
</comment>
<feature type="compositionally biased region" description="Pro residues" evidence="2">
    <location>
        <begin position="45"/>
        <end position="54"/>
    </location>
</feature>
<name>A0A1Y2I0C5_9FUNG</name>
<feature type="transmembrane region" description="Helical" evidence="3">
    <location>
        <begin position="76"/>
        <end position="98"/>
    </location>
</feature>
<dbReference type="EMBL" id="MCFL01000003">
    <property type="protein sequence ID" value="ORZ40306.1"/>
    <property type="molecule type" value="Genomic_DNA"/>
</dbReference>
<evidence type="ECO:0000313" key="5">
    <source>
        <dbReference type="EMBL" id="ORZ40306.1"/>
    </source>
</evidence>
<dbReference type="InterPro" id="IPR051130">
    <property type="entry name" value="Mito_struct-func_regulator"/>
</dbReference>
<gene>
    <name evidence="5" type="ORF">BCR44DRAFT_1424801</name>
</gene>
<accession>A0A1Y2I0C5</accession>
<evidence type="ECO:0000256" key="3">
    <source>
        <dbReference type="SAM" id="Phobius"/>
    </source>
</evidence>
<dbReference type="InterPro" id="IPR045307">
    <property type="entry name" value="ADCK1_dom"/>
</dbReference>
<keyword evidence="3" id="KW-1133">Transmembrane helix</keyword>
<dbReference type="CDD" id="cd13969">
    <property type="entry name" value="ADCK1-like"/>
    <property type="match status" value="1"/>
</dbReference>
<proteinExistence type="inferred from homology"/>
<dbReference type="STRING" id="765915.A0A1Y2I0C5"/>
<dbReference type="Pfam" id="PF03109">
    <property type="entry name" value="ABC1"/>
    <property type="match status" value="1"/>
</dbReference>
<dbReference type="OrthoDB" id="427480at2759"/>
<keyword evidence="3" id="KW-0472">Membrane</keyword>
<reference evidence="5 6" key="1">
    <citation type="submission" date="2016-07" db="EMBL/GenBank/DDBJ databases">
        <title>Pervasive Adenine N6-methylation of Active Genes in Fungi.</title>
        <authorList>
            <consortium name="DOE Joint Genome Institute"/>
            <person name="Mondo S.J."/>
            <person name="Dannebaum R.O."/>
            <person name="Kuo R.C."/>
            <person name="Labutti K."/>
            <person name="Haridas S."/>
            <person name="Kuo A."/>
            <person name="Salamov A."/>
            <person name="Ahrendt S.R."/>
            <person name="Lipzen A."/>
            <person name="Sullivan W."/>
            <person name="Andreopoulos W.B."/>
            <person name="Clum A."/>
            <person name="Lindquist E."/>
            <person name="Daum C."/>
            <person name="Ramamoorthy G.K."/>
            <person name="Gryganskyi A."/>
            <person name="Culley D."/>
            <person name="Magnuson J.K."/>
            <person name="James T.Y."/>
            <person name="O'Malley M.A."/>
            <person name="Stajich J.E."/>
            <person name="Spatafora J.W."/>
            <person name="Visel A."/>
            <person name="Grigoriev I.V."/>
        </authorList>
    </citation>
    <scope>NUCLEOTIDE SEQUENCE [LARGE SCALE GENOMIC DNA]</scope>
    <source>
        <strain evidence="5 6">PL171</strain>
    </source>
</reference>
<dbReference type="AlphaFoldDB" id="A0A1Y2I0C5"/>